<comment type="caution">
    <text evidence="2">The sequence shown here is derived from an EMBL/GenBank/DDBJ whole genome shotgun (WGS) entry which is preliminary data.</text>
</comment>
<keyword evidence="1" id="KW-0812">Transmembrane</keyword>
<feature type="transmembrane region" description="Helical" evidence="1">
    <location>
        <begin position="180"/>
        <end position="203"/>
    </location>
</feature>
<reference evidence="2" key="1">
    <citation type="journal article" date="2020" name="mSystems">
        <title>Genome- and Community-Level Interaction Insights into Carbon Utilization and Element Cycling Functions of Hydrothermarchaeota in Hydrothermal Sediment.</title>
        <authorList>
            <person name="Zhou Z."/>
            <person name="Liu Y."/>
            <person name="Xu W."/>
            <person name="Pan J."/>
            <person name="Luo Z.H."/>
            <person name="Li M."/>
        </authorList>
    </citation>
    <scope>NUCLEOTIDE SEQUENCE [LARGE SCALE GENOMIC DNA]</scope>
    <source>
        <strain evidence="2">SpSt-751</strain>
    </source>
</reference>
<evidence type="ECO:0000313" key="2">
    <source>
        <dbReference type="EMBL" id="HGB30933.1"/>
    </source>
</evidence>
<feature type="transmembrane region" description="Helical" evidence="1">
    <location>
        <begin position="247"/>
        <end position="270"/>
    </location>
</feature>
<organism evidence="2">
    <name type="scientific">Dictyoglomus turgidum</name>
    <dbReference type="NCBI Taxonomy" id="513050"/>
    <lineage>
        <taxon>Bacteria</taxon>
        <taxon>Pseudomonadati</taxon>
        <taxon>Dictyoglomota</taxon>
        <taxon>Dictyoglomia</taxon>
        <taxon>Dictyoglomales</taxon>
        <taxon>Dictyoglomaceae</taxon>
        <taxon>Dictyoglomus</taxon>
    </lineage>
</organism>
<dbReference type="AlphaFoldDB" id="A0A7C3WVP0"/>
<keyword evidence="1" id="KW-0472">Membrane</keyword>
<gene>
    <name evidence="2" type="ORF">ENV35_03550</name>
</gene>
<evidence type="ECO:0000256" key="1">
    <source>
        <dbReference type="SAM" id="Phobius"/>
    </source>
</evidence>
<name>A0A7C3WVP0_9BACT</name>
<protein>
    <submittedName>
        <fullName evidence="2">Uncharacterized protein</fullName>
    </submittedName>
</protein>
<feature type="transmembrane region" description="Helical" evidence="1">
    <location>
        <begin position="282"/>
        <end position="304"/>
    </location>
</feature>
<feature type="transmembrane region" description="Helical" evidence="1">
    <location>
        <begin position="108"/>
        <end position="126"/>
    </location>
</feature>
<proteinExistence type="predicted"/>
<accession>A0A7C3WVP0</accession>
<sequence>MGENRKSDKWRRIGVGVSVPATIIGSSLVARKIAPNVTYPLSEEEAGKIIKEVAGREVPIRKVFDKARVSYVPYADVINLEETSHPAFVAHEAGHAKGFNTLLGSLRYGGRMLGLGGVLSAPIIALTGKPEDKRGRTGAIVGGIGTGLMSAEELLASIRGYKGLKRLGYSPKVLRESKKILGRALGTYGTVGLSTGVLLPLLIQKLRSPGKNKQASLRTWYHQKMIESLNRAIEREKKRKEHELRSALIGSTLVGSIPAIGIPITSYITARKMERPFGRKAWALSAAAGLLPALGAGLGTFYWAKSHNPEADIDLMKLEKARHEAKLGKKPKKVALKSSIPDILAQRRSIAISTPVSLAVNPYIGPGLAVALGGPLVEIAEGRTKKIIERYGKPKEAFFNSFLNELEKIAQDYAEELEGPGYEEVEYPVEQMGRIYKGAPPPPPPTNLGSEKLKQVGSVAKKVGLTGLKVMDSLVKSTQQPIRVHSMLPGSLVEE</sequence>
<dbReference type="EMBL" id="DTGA01000091">
    <property type="protein sequence ID" value="HGB30933.1"/>
    <property type="molecule type" value="Genomic_DNA"/>
</dbReference>
<feature type="transmembrane region" description="Helical" evidence="1">
    <location>
        <begin position="12"/>
        <end position="30"/>
    </location>
</feature>
<keyword evidence="1" id="KW-1133">Transmembrane helix</keyword>